<dbReference type="AlphaFoldDB" id="A0A850T476"/>
<evidence type="ECO:0000256" key="2">
    <source>
        <dbReference type="ARBA" id="ARBA00022729"/>
    </source>
</evidence>
<dbReference type="Proteomes" id="UP000553343">
    <property type="component" value="Unassembled WGS sequence"/>
</dbReference>
<evidence type="ECO:0000313" key="4">
    <source>
        <dbReference type="EMBL" id="NWH04042.1"/>
    </source>
</evidence>
<dbReference type="InterPro" id="IPR051010">
    <property type="entry name" value="BCAA_transport"/>
</dbReference>
<dbReference type="SUPFAM" id="SSF53822">
    <property type="entry name" value="Periplasmic binding protein-like I"/>
    <property type="match status" value="1"/>
</dbReference>
<feature type="domain" description="Leucine-binding protein" evidence="3">
    <location>
        <begin position="28"/>
        <end position="365"/>
    </location>
</feature>
<evidence type="ECO:0000259" key="3">
    <source>
        <dbReference type="Pfam" id="PF13458"/>
    </source>
</evidence>
<comment type="caution">
    <text evidence="4">The sequence shown here is derived from an EMBL/GenBank/DDBJ whole genome shotgun (WGS) entry which is preliminary data.</text>
</comment>
<evidence type="ECO:0000313" key="5">
    <source>
        <dbReference type="Proteomes" id="UP000553343"/>
    </source>
</evidence>
<dbReference type="EMBL" id="JACADJ010000007">
    <property type="protein sequence ID" value="NWH04042.1"/>
    <property type="molecule type" value="Genomic_DNA"/>
</dbReference>
<accession>A0A850T476</accession>
<keyword evidence="2" id="KW-0732">Signal</keyword>
<gene>
    <name evidence="4" type="ORF">HXW94_03395</name>
</gene>
<dbReference type="PANTHER" id="PTHR30483:SF37">
    <property type="entry name" value="ABC TRANSPORTER SUBSTRATE-BINDING PROTEIN"/>
    <property type="match status" value="1"/>
</dbReference>
<proteinExistence type="inferred from homology"/>
<organism evidence="4 5">
    <name type="scientific">Desulfobacter latus</name>
    <dbReference type="NCBI Taxonomy" id="2292"/>
    <lineage>
        <taxon>Bacteria</taxon>
        <taxon>Pseudomonadati</taxon>
        <taxon>Thermodesulfobacteriota</taxon>
        <taxon>Desulfobacteria</taxon>
        <taxon>Desulfobacterales</taxon>
        <taxon>Desulfobacteraceae</taxon>
        <taxon>Desulfobacter</taxon>
    </lineage>
</organism>
<comment type="similarity">
    <text evidence="1">Belongs to the leucine-binding protein family.</text>
</comment>
<sequence>MKRFITISLSIITAVMILAPYPVCAKKPVKIGVLVPLTGIAAQGGLEMKYGIEMAAREKGTVLGSPIKLLVEDTQVKPPIAVSKAEKLVYRDDCKALIGVLSSGVGLALAKNINKLNVPFLSTHVMTTKFYGLHPMVFRSGQLANDQTAVGNVKGILARPDLKNRTYYVLVHDYSWGHDAGERFIALAKKNGIKIYNENYDKAPIKTKDWSSYISKIKASGADGIYMAFITNVIPVFAKQAADFGLQDKVKLVSAAAPGPLELEAGGTACHGIFGVSDWSWDVNNPTSDDWEMRFWNEYKTIPSDAAVHSYVGAMNLFNAIEKAGSTDAKAIASALKGISYDGPYGTVRISAKDNCMRNDAVLTETMAASDNPFGATVYMKVLHTFPAAELGPPE</sequence>
<reference evidence="4 5" key="1">
    <citation type="submission" date="2020-06" db="EMBL/GenBank/DDBJ databases">
        <title>High-quality draft genome of sulfate reducer Desulfobacter latus type strain AcrS2 isolated from marine sediment.</title>
        <authorList>
            <person name="Hoppe M."/>
            <person name="Larsen C.K."/>
            <person name="Marshall I.P.G."/>
            <person name="Schramm A."/>
            <person name="Marietou A.G."/>
        </authorList>
    </citation>
    <scope>NUCLEOTIDE SEQUENCE [LARGE SCALE GENOMIC DNA]</scope>
    <source>
        <strain evidence="4 5">AcRS2</strain>
    </source>
</reference>
<dbReference type="PANTHER" id="PTHR30483">
    <property type="entry name" value="LEUCINE-SPECIFIC-BINDING PROTEIN"/>
    <property type="match status" value="1"/>
</dbReference>
<name>A0A850T476_9BACT</name>
<protein>
    <submittedName>
        <fullName evidence="4">ABC transporter substrate-binding protein</fullName>
    </submittedName>
</protein>
<dbReference type="Gene3D" id="3.40.50.2300">
    <property type="match status" value="2"/>
</dbReference>
<dbReference type="InterPro" id="IPR028081">
    <property type="entry name" value="Leu-bd"/>
</dbReference>
<evidence type="ECO:0000256" key="1">
    <source>
        <dbReference type="ARBA" id="ARBA00010062"/>
    </source>
</evidence>
<dbReference type="Pfam" id="PF13458">
    <property type="entry name" value="Peripla_BP_6"/>
    <property type="match status" value="1"/>
</dbReference>
<dbReference type="InterPro" id="IPR028082">
    <property type="entry name" value="Peripla_BP_I"/>
</dbReference>
<keyword evidence="5" id="KW-1185">Reference proteome</keyword>
<dbReference type="RefSeq" id="WP_178365497.1">
    <property type="nucleotide sequence ID" value="NZ_JACADJ010000007.1"/>
</dbReference>